<reference evidence="5 6" key="1">
    <citation type="journal article" date="2010" name="Nature">
        <title>Genome sequencing and analysis of the model grass Brachypodium distachyon.</title>
        <authorList>
            <consortium name="International Brachypodium Initiative"/>
        </authorList>
    </citation>
    <scope>NUCLEOTIDE SEQUENCE [LARGE SCALE GENOMIC DNA]</scope>
    <source>
        <strain evidence="5 6">Bd21</strain>
    </source>
</reference>
<feature type="domain" description="Peptidase A1" evidence="4">
    <location>
        <begin position="68"/>
        <end position="259"/>
    </location>
</feature>
<dbReference type="InterPro" id="IPR051708">
    <property type="entry name" value="Plant_Aspart_Prot_A1"/>
</dbReference>
<evidence type="ECO:0000256" key="1">
    <source>
        <dbReference type="ARBA" id="ARBA00007447"/>
    </source>
</evidence>
<dbReference type="Pfam" id="PF14543">
    <property type="entry name" value="TAXi_N"/>
    <property type="match status" value="1"/>
</dbReference>
<evidence type="ECO:0000313" key="6">
    <source>
        <dbReference type="EnsemblPlants" id="PNT78235"/>
    </source>
</evidence>
<gene>
    <name evidence="5" type="ORF">BRADI_1g75692v3</name>
</gene>
<dbReference type="Gramene" id="PNT78235">
    <property type="protein sequence ID" value="PNT78235"/>
    <property type="gene ID" value="BRADI_1g75692v3"/>
</dbReference>
<dbReference type="InterPro" id="IPR032861">
    <property type="entry name" value="TAXi_N"/>
</dbReference>
<dbReference type="PROSITE" id="PS51767">
    <property type="entry name" value="PEPTIDASE_A1"/>
    <property type="match status" value="1"/>
</dbReference>
<dbReference type="Proteomes" id="UP000008810">
    <property type="component" value="Chromosome 1"/>
</dbReference>
<dbReference type="OrthoDB" id="630709at2759"/>
<dbReference type="InterPro" id="IPR033121">
    <property type="entry name" value="PEPTIDASE_A1"/>
</dbReference>
<protein>
    <recommendedName>
        <fullName evidence="4">Peptidase A1 domain-containing protein</fullName>
    </recommendedName>
</protein>
<reference evidence="6" key="3">
    <citation type="submission" date="2018-08" db="UniProtKB">
        <authorList>
            <consortium name="EnsemblPlants"/>
        </authorList>
    </citation>
    <scope>IDENTIFICATION</scope>
    <source>
        <strain evidence="6">cv. Bd21</strain>
    </source>
</reference>
<name>A0A2K2DVC9_BRADI</name>
<organism evidence="5">
    <name type="scientific">Brachypodium distachyon</name>
    <name type="common">Purple false brome</name>
    <name type="synonym">Trachynia distachya</name>
    <dbReference type="NCBI Taxonomy" id="15368"/>
    <lineage>
        <taxon>Eukaryota</taxon>
        <taxon>Viridiplantae</taxon>
        <taxon>Streptophyta</taxon>
        <taxon>Embryophyta</taxon>
        <taxon>Tracheophyta</taxon>
        <taxon>Spermatophyta</taxon>
        <taxon>Magnoliopsida</taxon>
        <taxon>Liliopsida</taxon>
        <taxon>Poales</taxon>
        <taxon>Poaceae</taxon>
        <taxon>BOP clade</taxon>
        <taxon>Pooideae</taxon>
        <taxon>Stipodae</taxon>
        <taxon>Brachypodieae</taxon>
        <taxon>Brachypodium</taxon>
    </lineage>
</organism>
<dbReference type="InterPro" id="IPR021109">
    <property type="entry name" value="Peptidase_aspartic_dom_sf"/>
</dbReference>
<dbReference type="AlphaFoldDB" id="A0A2K2DVC9"/>
<dbReference type="EMBL" id="CM000880">
    <property type="protein sequence ID" value="PNT78235.1"/>
    <property type="molecule type" value="Genomic_DNA"/>
</dbReference>
<sequence>MSSCTNDCPSSTFDHVINSDGALEFPLFHRDHPCILNHLNHPRSSGFSAKKDLPIDLIQDDQINNFLFLMPIKLGTPPVRNLVAVDTGSTLSFVQCEPCLSCHDQGRAGQIFALNKSESLGYVGCSEESCRTVQSALRLQSKACLYSMTFGGASTYSVGKLVTDRLAIGQNNSGYTVPNFLFGCSLDTEYHQHEAGVFGFGAESFSFFEQLAPLVGYKAFSYCWPSDKRQDTCPLGSTTVLALLLTPPCSRRTDDQCMH</sequence>
<dbReference type="InParanoid" id="A0A2K2DVC9"/>
<evidence type="ECO:0000256" key="3">
    <source>
        <dbReference type="ARBA" id="ARBA00022801"/>
    </source>
</evidence>
<keyword evidence="2" id="KW-0645">Protease</keyword>
<evidence type="ECO:0000259" key="4">
    <source>
        <dbReference type="PROSITE" id="PS51767"/>
    </source>
</evidence>
<dbReference type="Gene3D" id="2.40.70.10">
    <property type="entry name" value="Acid Proteases"/>
    <property type="match status" value="1"/>
</dbReference>
<dbReference type="PANTHER" id="PTHR47967">
    <property type="entry name" value="OS07G0603500 PROTEIN-RELATED"/>
    <property type="match status" value="1"/>
</dbReference>
<proteinExistence type="inferred from homology"/>
<evidence type="ECO:0000313" key="5">
    <source>
        <dbReference type="EMBL" id="PNT78235.1"/>
    </source>
</evidence>
<dbReference type="GO" id="GO:0006508">
    <property type="term" value="P:proteolysis"/>
    <property type="evidence" value="ECO:0007669"/>
    <property type="project" value="UniProtKB-KW"/>
</dbReference>
<dbReference type="SUPFAM" id="SSF50630">
    <property type="entry name" value="Acid proteases"/>
    <property type="match status" value="1"/>
</dbReference>
<evidence type="ECO:0000256" key="2">
    <source>
        <dbReference type="ARBA" id="ARBA00022670"/>
    </source>
</evidence>
<reference evidence="5" key="2">
    <citation type="submission" date="2017-06" db="EMBL/GenBank/DDBJ databases">
        <title>WGS assembly of Brachypodium distachyon.</title>
        <authorList>
            <consortium name="The International Brachypodium Initiative"/>
            <person name="Lucas S."/>
            <person name="Harmon-Smith M."/>
            <person name="Lail K."/>
            <person name="Tice H."/>
            <person name="Grimwood J."/>
            <person name="Bruce D."/>
            <person name="Barry K."/>
            <person name="Shu S."/>
            <person name="Lindquist E."/>
            <person name="Wang M."/>
            <person name="Pitluck S."/>
            <person name="Vogel J.P."/>
            <person name="Garvin D.F."/>
            <person name="Mockler T.C."/>
            <person name="Schmutz J."/>
            <person name="Rokhsar D."/>
            <person name="Bevan M.W."/>
        </authorList>
    </citation>
    <scope>NUCLEOTIDE SEQUENCE</scope>
    <source>
        <strain evidence="5">Bd21</strain>
    </source>
</reference>
<evidence type="ECO:0000313" key="7">
    <source>
        <dbReference type="Proteomes" id="UP000008810"/>
    </source>
</evidence>
<dbReference type="EnsemblPlants" id="PNT78235">
    <property type="protein sequence ID" value="PNT78235"/>
    <property type="gene ID" value="BRADI_1g75692v3"/>
</dbReference>
<keyword evidence="7" id="KW-1185">Reference proteome</keyword>
<accession>A0A2K2DVC9</accession>
<dbReference type="PANTHER" id="PTHR47967:SF57">
    <property type="entry name" value="PEPTIDASE A1 DOMAIN-CONTAINING PROTEIN"/>
    <property type="match status" value="1"/>
</dbReference>
<dbReference type="STRING" id="15368.A0A2K2DVC9"/>
<comment type="similarity">
    <text evidence="1">Belongs to the peptidase A1 family.</text>
</comment>
<keyword evidence="3" id="KW-0378">Hydrolase</keyword>
<dbReference type="GO" id="GO:0008233">
    <property type="term" value="F:peptidase activity"/>
    <property type="evidence" value="ECO:0007669"/>
    <property type="project" value="UniProtKB-KW"/>
</dbReference>
<dbReference type="FunFam" id="2.40.70.10:FF:000077">
    <property type="entry name" value="Aspartic proteinase nepenthesin-2"/>
    <property type="match status" value="1"/>
</dbReference>